<dbReference type="InterPro" id="IPR001611">
    <property type="entry name" value="Leu-rich_rpt"/>
</dbReference>
<reference evidence="3" key="1">
    <citation type="submission" date="2022-09" db="EMBL/GenBank/DDBJ databases">
        <authorList>
            <person name="Duchaud E."/>
        </authorList>
    </citation>
    <scope>NUCLEOTIDE SEQUENCE</scope>
    <source>
        <strain evidence="3">TRV642</strain>
    </source>
</reference>
<dbReference type="KEGG" id="fcs:TRV642_1952"/>
<dbReference type="Pfam" id="PF13855">
    <property type="entry name" value="LRR_8"/>
    <property type="match status" value="2"/>
</dbReference>
<keyword evidence="1" id="KW-0433">Leucine-rich repeat</keyword>
<dbReference type="GO" id="GO:0005737">
    <property type="term" value="C:cytoplasm"/>
    <property type="evidence" value="ECO:0007669"/>
    <property type="project" value="TreeGrafter"/>
</dbReference>
<proteinExistence type="predicted"/>
<protein>
    <recommendedName>
        <fullName evidence="5">Internalin-A</fullName>
    </recommendedName>
</protein>
<dbReference type="InterPro" id="IPR050216">
    <property type="entry name" value="LRR_domain-containing"/>
</dbReference>
<dbReference type="PROSITE" id="PS51450">
    <property type="entry name" value="LRR"/>
    <property type="match status" value="4"/>
</dbReference>
<dbReference type="InterPro" id="IPR003591">
    <property type="entry name" value="Leu-rich_rpt_typical-subtyp"/>
</dbReference>
<dbReference type="AlphaFoldDB" id="A0A9W4TH97"/>
<dbReference type="PANTHER" id="PTHR48051">
    <property type="match status" value="1"/>
</dbReference>
<dbReference type="SUPFAM" id="SSF52058">
    <property type="entry name" value="L domain-like"/>
    <property type="match status" value="1"/>
</dbReference>
<dbReference type="Proteomes" id="UP001152749">
    <property type="component" value="Chromosome"/>
</dbReference>
<keyword evidence="2" id="KW-0677">Repeat</keyword>
<gene>
    <name evidence="3" type="ORF">TRV642_1952</name>
</gene>
<dbReference type="PANTHER" id="PTHR48051:SF1">
    <property type="entry name" value="RAS SUPPRESSOR PROTEIN 1"/>
    <property type="match status" value="1"/>
</dbReference>
<sequence length="293" mass="34565">MKNQITTIFLFLIILTSCNKKQEEKIMSLSELQNEKIYKNLDSLPKNLELVYRVDLSENNLTTIPKIIFKLSNLQELNLSVNNLSELNHLEELQNLQILNIGMNNFKTFPIEIIKLKKLRTLDIWWNDIRTFPEAFYENNGNIEELNLTSMFEFDFTNNLSKIHRFKNLRQLNLGNNQIKNLNIEFDKLSNLETFGYIRQDKIDTKSIILELSKCKKLRTIHLSVNHIRELPSEISLLNNLEELNLYENELTNLPNSLLRMKRLNSITLDGNKIDKKIILDFEAKMPKTTFIY</sequence>
<evidence type="ECO:0000256" key="1">
    <source>
        <dbReference type="ARBA" id="ARBA00022614"/>
    </source>
</evidence>
<dbReference type="EMBL" id="OX336425">
    <property type="protein sequence ID" value="CAI2766884.1"/>
    <property type="molecule type" value="Genomic_DNA"/>
</dbReference>
<dbReference type="InterPro" id="IPR032675">
    <property type="entry name" value="LRR_dom_sf"/>
</dbReference>
<evidence type="ECO:0000256" key="2">
    <source>
        <dbReference type="ARBA" id="ARBA00022737"/>
    </source>
</evidence>
<dbReference type="PROSITE" id="PS51257">
    <property type="entry name" value="PROKAR_LIPOPROTEIN"/>
    <property type="match status" value="1"/>
</dbReference>
<evidence type="ECO:0008006" key="5">
    <source>
        <dbReference type="Google" id="ProtNLM"/>
    </source>
</evidence>
<evidence type="ECO:0000313" key="4">
    <source>
        <dbReference type="Proteomes" id="UP001152749"/>
    </source>
</evidence>
<dbReference type="Gene3D" id="3.80.10.10">
    <property type="entry name" value="Ribonuclease Inhibitor"/>
    <property type="match status" value="2"/>
</dbReference>
<dbReference type="RefSeq" id="WP_263362841.1">
    <property type="nucleotide sequence ID" value="NZ_BOVI01000002.1"/>
</dbReference>
<evidence type="ECO:0000313" key="3">
    <source>
        <dbReference type="EMBL" id="CAI2766884.1"/>
    </source>
</evidence>
<organism evidence="3 4">
    <name type="scientific">Flavobacterium collinsii</name>
    <dbReference type="NCBI Taxonomy" id="1114861"/>
    <lineage>
        <taxon>Bacteria</taxon>
        <taxon>Pseudomonadati</taxon>
        <taxon>Bacteroidota</taxon>
        <taxon>Flavobacteriia</taxon>
        <taxon>Flavobacteriales</taxon>
        <taxon>Flavobacteriaceae</taxon>
        <taxon>Flavobacterium</taxon>
    </lineage>
</organism>
<accession>A0A9W4TH97</accession>
<name>A0A9W4TH97_9FLAO</name>
<dbReference type="SMART" id="SM00369">
    <property type="entry name" value="LRR_TYP"/>
    <property type="match status" value="6"/>
</dbReference>